<dbReference type="EC" id="3.5.1.25" evidence="10"/>
<comment type="caution">
    <text evidence="10">The sequence shown here is derived from an EMBL/GenBank/DDBJ whole genome shotgun (WGS) entry which is preliminary data.</text>
</comment>
<gene>
    <name evidence="10" type="primary">nagA</name>
    <name evidence="10" type="ORF">FLB_22450</name>
</gene>
<feature type="binding site" evidence="8">
    <location>
        <position position="127"/>
    </location>
    <ligand>
        <name>Zn(2+)</name>
        <dbReference type="ChEBI" id="CHEBI:29105"/>
    </ligand>
</feature>
<evidence type="ECO:0000256" key="8">
    <source>
        <dbReference type="PIRSR" id="PIRSR038994-3"/>
    </source>
</evidence>
<dbReference type="SUPFAM" id="SSF51338">
    <property type="entry name" value="Composite domain of metallo-dependent hydrolases"/>
    <property type="match status" value="1"/>
</dbReference>
<dbReference type="SUPFAM" id="SSF51556">
    <property type="entry name" value="Metallo-dependent hydrolases"/>
    <property type="match status" value="1"/>
</dbReference>
<keyword evidence="2 8" id="KW-0479">Metal-binding</keyword>
<dbReference type="PANTHER" id="PTHR11113">
    <property type="entry name" value="N-ACETYLGLUCOSAMINE-6-PHOSPHATE DEACETYLASE"/>
    <property type="match status" value="1"/>
</dbReference>
<evidence type="ECO:0000256" key="7">
    <source>
        <dbReference type="PIRSR" id="PIRSR038994-2"/>
    </source>
</evidence>
<dbReference type="Gene3D" id="3.20.20.140">
    <property type="entry name" value="Metal-dependent hydrolases"/>
    <property type="match status" value="1"/>
</dbReference>
<evidence type="ECO:0000313" key="11">
    <source>
        <dbReference type="Proteomes" id="UP000093807"/>
    </source>
</evidence>
<evidence type="ECO:0000259" key="9">
    <source>
        <dbReference type="Pfam" id="PF01979"/>
    </source>
</evidence>
<feature type="binding site" evidence="8">
    <location>
        <position position="192"/>
    </location>
    <ligand>
        <name>Zn(2+)</name>
        <dbReference type="ChEBI" id="CHEBI:29105"/>
    </ligand>
</feature>
<dbReference type="InterPro" id="IPR003764">
    <property type="entry name" value="GlcNAc_6-P_deAcase"/>
</dbReference>
<keyword evidence="3 5" id="KW-0378">Hydrolase</keyword>
<dbReference type="InterPro" id="IPR011059">
    <property type="entry name" value="Metal-dep_hydrolase_composite"/>
</dbReference>
<feature type="binding site" evidence="7">
    <location>
        <position position="138"/>
    </location>
    <ligand>
        <name>substrate</name>
    </ligand>
</feature>
<keyword evidence="4 5" id="KW-0119">Carbohydrate metabolism</keyword>
<protein>
    <submittedName>
        <fullName evidence="10">N-acetylglucosamine-6-phosphate deacetylase</fullName>
        <ecNumber evidence="10">3.5.1.25</ecNumber>
    </submittedName>
</protein>
<comment type="cofactor">
    <cofactor evidence="8">
        <name>a divalent metal cation</name>
        <dbReference type="ChEBI" id="CHEBI:60240"/>
    </cofactor>
    <text evidence="8">Binds 1 divalent metal cation per subunit.</text>
</comment>
<evidence type="ECO:0000256" key="5">
    <source>
        <dbReference type="PIRNR" id="PIRNR038994"/>
    </source>
</evidence>
<evidence type="ECO:0000256" key="4">
    <source>
        <dbReference type="ARBA" id="ARBA00023277"/>
    </source>
</evidence>
<feature type="binding site" evidence="7">
    <location>
        <position position="224"/>
    </location>
    <ligand>
        <name>substrate</name>
    </ligand>
</feature>
<feature type="binding site" evidence="7">
    <location>
        <begin position="302"/>
        <end position="304"/>
    </location>
    <ligand>
        <name>substrate</name>
    </ligand>
</feature>
<evidence type="ECO:0000256" key="6">
    <source>
        <dbReference type="PIRSR" id="PIRSR038994-1"/>
    </source>
</evidence>
<dbReference type="GO" id="GO:0046872">
    <property type="term" value="F:metal ion binding"/>
    <property type="evidence" value="ECO:0007669"/>
    <property type="project" value="UniProtKB-KW"/>
</dbReference>
<dbReference type="RefSeq" id="WP_064716015.1">
    <property type="nucleotide sequence ID" value="NZ_JMTM01000060.1"/>
</dbReference>
<dbReference type="EMBL" id="JMTM01000060">
    <property type="protein sequence ID" value="OAZ03456.1"/>
    <property type="molecule type" value="Genomic_DNA"/>
</dbReference>
<dbReference type="GO" id="GO:0006046">
    <property type="term" value="P:N-acetylglucosamine catabolic process"/>
    <property type="evidence" value="ECO:0007669"/>
    <property type="project" value="TreeGrafter"/>
</dbReference>
<feature type="active site" description="Proton donor/acceptor" evidence="6">
    <location>
        <position position="270"/>
    </location>
</feature>
<feature type="binding site" evidence="7">
    <location>
        <begin position="216"/>
        <end position="217"/>
    </location>
    <ligand>
        <name>substrate</name>
    </ligand>
</feature>
<reference evidence="10 11" key="1">
    <citation type="submission" date="2016-06" db="EMBL/GenBank/DDBJ databases">
        <title>Draft genome sequence of Flavobacterium succinicans strain DD5b.</title>
        <authorList>
            <person name="Poehlein A."/>
            <person name="Daniel R."/>
            <person name="Simeonova D.D."/>
        </authorList>
    </citation>
    <scope>NUCLEOTIDE SEQUENCE [LARGE SCALE GENOMIC DNA]</scope>
    <source>
        <strain evidence="10 11">DD5b</strain>
    </source>
</reference>
<evidence type="ECO:0000313" key="10">
    <source>
        <dbReference type="EMBL" id="OAZ03456.1"/>
    </source>
</evidence>
<dbReference type="Proteomes" id="UP000093807">
    <property type="component" value="Unassembled WGS sequence"/>
</dbReference>
<dbReference type="OrthoDB" id="9776488at2"/>
<dbReference type="InterPro" id="IPR032466">
    <property type="entry name" value="Metal_Hydrolase"/>
</dbReference>
<dbReference type="Gene3D" id="2.30.40.10">
    <property type="entry name" value="Urease, subunit C, domain 1"/>
    <property type="match status" value="1"/>
</dbReference>
<feature type="binding site" evidence="8">
    <location>
        <position position="213"/>
    </location>
    <ligand>
        <name>Zn(2+)</name>
        <dbReference type="ChEBI" id="CHEBI:29105"/>
    </ligand>
</feature>
<feature type="domain" description="Amidohydrolase-related" evidence="9">
    <location>
        <begin position="51"/>
        <end position="365"/>
    </location>
</feature>
<keyword evidence="11" id="KW-1185">Reference proteome</keyword>
<comment type="similarity">
    <text evidence="1 5">Belongs to the metallo-dependent hydrolases superfamily. NagA family.</text>
</comment>
<dbReference type="GO" id="GO:0008448">
    <property type="term" value="F:N-acetylglucosamine-6-phosphate deacetylase activity"/>
    <property type="evidence" value="ECO:0007669"/>
    <property type="project" value="UniProtKB-EC"/>
</dbReference>
<evidence type="ECO:0000256" key="1">
    <source>
        <dbReference type="ARBA" id="ARBA00010716"/>
    </source>
</evidence>
<dbReference type="NCBIfam" id="TIGR00221">
    <property type="entry name" value="nagA"/>
    <property type="match status" value="1"/>
</dbReference>
<feature type="binding site" evidence="7">
    <location>
        <position position="248"/>
    </location>
    <ligand>
        <name>substrate</name>
    </ligand>
</feature>
<dbReference type="PANTHER" id="PTHR11113:SF14">
    <property type="entry name" value="N-ACETYLGLUCOSAMINE-6-PHOSPHATE DEACETYLASE"/>
    <property type="match status" value="1"/>
</dbReference>
<evidence type="ECO:0000256" key="3">
    <source>
        <dbReference type="ARBA" id="ARBA00022801"/>
    </source>
</evidence>
<organism evidence="10 11">
    <name type="scientific">Flavobacterium succinicans</name>
    <dbReference type="NCBI Taxonomy" id="29536"/>
    <lineage>
        <taxon>Bacteria</taxon>
        <taxon>Pseudomonadati</taxon>
        <taxon>Bacteroidota</taxon>
        <taxon>Flavobacteriia</taxon>
        <taxon>Flavobacteriales</taxon>
        <taxon>Flavobacteriaceae</taxon>
        <taxon>Flavobacterium</taxon>
    </lineage>
</organism>
<sequence length="371" mass="41453">MKKALYNGIIHTGDEVLKDRIVIIENGVILSIQNEIPQHAELIDLKGNHLSAGAIDIQINGGEKFYFSQYPTEETLQDIYETSLKYGTTHTLPCLISSSKETILQGIEAIRSYKNKYNNGVLGMHLEGPFLNPLKRGAHSLKQVRKPTTTELEEIIKYGKDIIKVMTIAPECFTEDQLDLLLESGIVLSAGHSTMTYQEAQYYFSKGIQLVTHLFNAMTQFGHREPGLVGAVFENDTIYAPIILDGAHCDYAAARIAYTLKKDKLFLITDAAFLGRKVENFKWENFDAHLDNGFYRNDEGNLAGASISMEEAIRNAIQHLNIEVDEAIKMGTSRVAKAIKMENQLGKIKPGFPASFLCFTPDFSEVRALVL</sequence>
<dbReference type="PIRSF" id="PIRSF038994">
    <property type="entry name" value="NagA"/>
    <property type="match status" value="1"/>
</dbReference>
<name>A0A199XQC3_9FLAO</name>
<dbReference type="Pfam" id="PF01979">
    <property type="entry name" value="Amidohydro_1"/>
    <property type="match status" value="1"/>
</dbReference>
<dbReference type="PATRIC" id="fig|29536.5.peg.2342"/>
<accession>A0A199XQC3</accession>
<dbReference type="InterPro" id="IPR006680">
    <property type="entry name" value="Amidohydro-rel"/>
</dbReference>
<dbReference type="AlphaFoldDB" id="A0A199XQC3"/>
<evidence type="ECO:0000256" key="2">
    <source>
        <dbReference type="ARBA" id="ARBA00022723"/>
    </source>
</evidence>
<proteinExistence type="inferred from homology"/>
<dbReference type="Pfam" id="PF22643">
    <property type="entry name" value="NagA_N"/>
    <property type="match status" value="1"/>
</dbReference>